<feature type="compositionally biased region" description="Polar residues" evidence="1">
    <location>
        <begin position="404"/>
        <end position="431"/>
    </location>
</feature>
<gene>
    <name evidence="2" type="ORF">FOYG_09002</name>
</gene>
<dbReference type="Proteomes" id="UP000030753">
    <property type="component" value="Unassembled WGS sequence"/>
</dbReference>
<accession>W9IFM0</accession>
<feature type="region of interest" description="Disordered" evidence="1">
    <location>
        <begin position="448"/>
        <end position="525"/>
    </location>
</feature>
<sequence length="539" mass="61531">MEPTSDKKTSKETPFKRHNLFDRGFFYDDEISTNGLPAHVEALRESMLDFACDDFGQEASGKDEEIANQGTDLTNRKVVEKHWENFFRDNFFKPLEESISASNSSWEYHIVSDFNYRWVIFNVTKNRLGSTMPDRLKNESAPQPDYAFYFPMLPANSSTSETVPHIALEPHKELALFSLSALEELYAHGLRPSPFHPFQKNVEDAHLKCFPWLVVEFKPKRGANGVIKRLKEEVYCQAVNGSGCAVRLNEIAAWYEMKLPGQAHIPPIPAVTTVGPEVKVWITYSTENLLAYRCDTKKEKQKTGQGYMMQCIWDGDMRNSHDIVKFRFILKNTYAWATREFRPLMVKYIDQWKYVYSEAFLNNKRAAVAFRKEEIESRSRQQSPEAEGTPTKQLDRTIDGMMSLNLNDGVTPTSNRYGSPVSACSTPQSGVRRSARIKALRDARLSPGLNSQLERSASRLKETIAAGPSKRRESGTKFLAAPIEVEVDGSTSDEEDEEHDESDKDDEECEGDDGADEEESDEEDLVWDYVRRKYVPINV</sequence>
<evidence type="ECO:0000313" key="2">
    <source>
        <dbReference type="EMBL" id="EWY92105.1"/>
    </source>
</evidence>
<evidence type="ECO:0000313" key="3">
    <source>
        <dbReference type="Proteomes" id="UP000030753"/>
    </source>
</evidence>
<protein>
    <submittedName>
        <fullName evidence="2">Uncharacterized protein</fullName>
    </submittedName>
</protein>
<dbReference type="HOGENOM" id="CLU_029945_0_0_1"/>
<dbReference type="OrthoDB" id="5081713at2759"/>
<feature type="compositionally biased region" description="Acidic residues" evidence="1">
    <location>
        <begin position="485"/>
        <end position="525"/>
    </location>
</feature>
<reference evidence="2 3" key="1">
    <citation type="submission" date="2011-06" db="EMBL/GenBank/DDBJ databases">
        <title>The Genome Sequence of Fusarium oxysporum FOSC 3-a.</title>
        <authorList>
            <consortium name="The Broad Institute Genome Sequencing Platform"/>
            <person name="Ma L.-J."/>
            <person name="Gale L.R."/>
            <person name="Schwartz D.C."/>
            <person name="Zhou S."/>
            <person name="Corby-Kistler H."/>
            <person name="Young S.K."/>
            <person name="Zeng Q."/>
            <person name="Gargeya S."/>
            <person name="Fitzgerald M."/>
            <person name="Haas B."/>
            <person name="Abouelleil A."/>
            <person name="Alvarado L."/>
            <person name="Arachchi H.M."/>
            <person name="Berlin A."/>
            <person name="Brown A."/>
            <person name="Chapman S.B."/>
            <person name="Chen Z."/>
            <person name="Dunbar C."/>
            <person name="Freedman E."/>
            <person name="Gearin G."/>
            <person name="Gellesch M."/>
            <person name="Goldberg J."/>
            <person name="Griggs A."/>
            <person name="Gujja S."/>
            <person name="Heiman D."/>
            <person name="Howarth C."/>
            <person name="Larson L."/>
            <person name="Lui A."/>
            <person name="MacDonald P.J.P."/>
            <person name="Mehta T."/>
            <person name="Montmayeur A."/>
            <person name="Murphy C."/>
            <person name="Neiman D."/>
            <person name="Pearson M."/>
            <person name="Priest M."/>
            <person name="Roberts A."/>
            <person name="Saif S."/>
            <person name="Shea T."/>
            <person name="Shenoy N."/>
            <person name="Sisk P."/>
            <person name="Stolte C."/>
            <person name="Sykes S."/>
            <person name="Wortman J."/>
            <person name="Nusbaum C."/>
            <person name="Birren B."/>
        </authorList>
    </citation>
    <scope>NUCLEOTIDE SEQUENCE [LARGE SCALE GENOMIC DNA]</scope>
    <source>
        <strain evidence="3">FOSC 3-a</strain>
    </source>
</reference>
<dbReference type="EMBL" id="JH717843">
    <property type="protein sequence ID" value="EWY92105.1"/>
    <property type="molecule type" value="Genomic_DNA"/>
</dbReference>
<proteinExistence type="predicted"/>
<evidence type="ECO:0000256" key="1">
    <source>
        <dbReference type="SAM" id="MobiDB-lite"/>
    </source>
</evidence>
<feature type="region of interest" description="Disordered" evidence="1">
    <location>
        <begin position="374"/>
        <end position="433"/>
    </location>
</feature>
<dbReference type="AlphaFoldDB" id="W9IFM0"/>
<name>W9IFM0_FUSOX</name>
<organism evidence="2 3">
    <name type="scientific">Fusarium oxysporum NRRL 32931</name>
    <dbReference type="NCBI Taxonomy" id="660029"/>
    <lineage>
        <taxon>Eukaryota</taxon>
        <taxon>Fungi</taxon>
        <taxon>Dikarya</taxon>
        <taxon>Ascomycota</taxon>
        <taxon>Pezizomycotina</taxon>
        <taxon>Sordariomycetes</taxon>
        <taxon>Hypocreomycetidae</taxon>
        <taxon>Hypocreales</taxon>
        <taxon>Nectriaceae</taxon>
        <taxon>Fusarium</taxon>
        <taxon>Fusarium oxysporum species complex</taxon>
    </lineage>
</organism>